<dbReference type="GO" id="GO:0008061">
    <property type="term" value="F:chitin binding"/>
    <property type="evidence" value="ECO:0007669"/>
    <property type="project" value="UniProtKB-KW"/>
</dbReference>
<keyword evidence="6" id="KW-0472">Membrane</keyword>
<sequence>MSCHNNYRSSTTSSIINDYDDDITMKNIDHNNPFLLHHHHPHSHPHHTKYRNSQYHHHHQHHHIIWMIFVHYILLITLTTTRLIPQIVVCDQQSPSVSPLTSINFRCPEQFGYYADEYNCSKYFVCVFGEALHESCTGGLRFSSELQTCDWPRNVICPYEGMLKSISSIQSILD</sequence>
<evidence type="ECO:0000256" key="4">
    <source>
        <dbReference type="ARBA" id="ARBA00023157"/>
    </source>
</evidence>
<keyword evidence="1" id="KW-0147">Chitin-binding</keyword>
<keyword evidence="3" id="KW-0677">Repeat</keyword>
<dbReference type="PROSITE" id="PS50940">
    <property type="entry name" value="CHIT_BIND_II"/>
    <property type="match status" value="1"/>
</dbReference>
<comment type="caution">
    <text evidence="8">The sequence shown here is derived from an EMBL/GenBank/DDBJ whole genome shotgun (WGS) entry which is preliminary data.</text>
</comment>
<name>A0A922I5Y8_DERFA</name>
<evidence type="ECO:0000256" key="2">
    <source>
        <dbReference type="ARBA" id="ARBA00022729"/>
    </source>
</evidence>
<feature type="domain" description="Chitin-binding type-2" evidence="7">
    <location>
        <begin position="104"/>
        <end position="159"/>
    </location>
</feature>
<keyword evidence="2" id="KW-0732">Signal</keyword>
<dbReference type="SMART" id="SM00494">
    <property type="entry name" value="ChtBD2"/>
    <property type="match status" value="1"/>
</dbReference>
<protein>
    <submittedName>
        <fullName evidence="8">Chitin binding, variant 3</fullName>
    </submittedName>
</protein>
<gene>
    <name evidence="8" type="primary">Cda5_3</name>
    <name evidence="8" type="ORF">DERF_008554</name>
</gene>
<keyword evidence="4" id="KW-1015">Disulfide bond</keyword>
<keyword evidence="6" id="KW-1133">Transmembrane helix</keyword>
<keyword evidence="9" id="KW-1185">Reference proteome</keyword>
<dbReference type="InterPro" id="IPR036508">
    <property type="entry name" value="Chitin-bd_dom_sf"/>
</dbReference>
<accession>A0A922I5Y8</accession>
<dbReference type="PANTHER" id="PTHR23301:SF0">
    <property type="entry name" value="CHITIN-BINDING TYPE-2 DOMAIN-CONTAINING PROTEIN-RELATED"/>
    <property type="match status" value="1"/>
</dbReference>
<evidence type="ECO:0000259" key="7">
    <source>
        <dbReference type="PROSITE" id="PS50940"/>
    </source>
</evidence>
<reference evidence="8" key="2">
    <citation type="journal article" date="2022" name="Res Sq">
        <title>Comparative Genomics Reveals Insights into the Divergent Evolution of Astigmatic Mites and Household Pest Adaptations.</title>
        <authorList>
            <person name="Xiong Q."/>
            <person name="Wan A.T.-Y."/>
            <person name="Liu X.-Y."/>
            <person name="Fung C.S.-H."/>
            <person name="Xiao X."/>
            <person name="Malainual N."/>
            <person name="Hou J."/>
            <person name="Wang L."/>
            <person name="Wang M."/>
            <person name="Yang K."/>
            <person name="Cui Y."/>
            <person name="Leung E."/>
            <person name="Nong W."/>
            <person name="Shin S.-K."/>
            <person name="Au S."/>
            <person name="Jeong K.Y."/>
            <person name="Chew F.T."/>
            <person name="Hui J."/>
            <person name="Leung T.F."/>
            <person name="Tungtrongchitr A."/>
            <person name="Zhong N."/>
            <person name="Liu Z."/>
            <person name="Tsui S."/>
        </authorList>
    </citation>
    <scope>NUCLEOTIDE SEQUENCE</scope>
    <source>
        <strain evidence="8">Derf</strain>
        <tissue evidence="8">Whole organism</tissue>
    </source>
</reference>
<dbReference type="EMBL" id="ASGP02000003">
    <property type="protein sequence ID" value="KAH9517940.1"/>
    <property type="molecule type" value="Genomic_DNA"/>
</dbReference>
<dbReference type="Pfam" id="PF01607">
    <property type="entry name" value="CBM_14"/>
    <property type="match status" value="1"/>
</dbReference>
<reference evidence="8" key="1">
    <citation type="submission" date="2013-05" db="EMBL/GenBank/DDBJ databases">
        <authorList>
            <person name="Yim A.K.Y."/>
            <person name="Chan T.F."/>
            <person name="Ji K.M."/>
            <person name="Liu X.Y."/>
            <person name="Zhou J.W."/>
            <person name="Li R.Q."/>
            <person name="Yang K.Y."/>
            <person name="Li J."/>
            <person name="Li M."/>
            <person name="Law P.T.W."/>
            <person name="Wu Y.L."/>
            <person name="Cai Z.L."/>
            <person name="Qin H."/>
            <person name="Bao Y."/>
            <person name="Leung R.K.K."/>
            <person name="Ng P.K.S."/>
            <person name="Zou J."/>
            <person name="Zhong X.J."/>
            <person name="Ran P.X."/>
            <person name="Zhong N.S."/>
            <person name="Liu Z.G."/>
            <person name="Tsui S.K.W."/>
        </authorList>
    </citation>
    <scope>NUCLEOTIDE SEQUENCE</scope>
    <source>
        <strain evidence="8">Derf</strain>
        <tissue evidence="8">Whole organism</tissue>
    </source>
</reference>
<keyword evidence="6" id="KW-0812">Transmembrane</keyword>
<dbReference type="Proteomes" id="UP000790347">
    <property type="component" value="Unassembled WGS sequence"/>
</dbReference>
<evidence type="ECO:0000256" key="6">
    <source>
        <dbReference type="SAM" id="Phobius"/>
    </source>
</evidence>
<keyword evidence="5" id="KW-0325">Glycoprotein</keyword>
<dbReference type="InterPro" id="IPR051940">
    <property type="entry name" value="Chitin_bind-dev_reg"/>
</dbReference>
<organism evidence="8 9">
    <name type="scientific">Dermatophagoides farinae</name>
    <name type="common">American house dust mite</name>
    <dbReference type="NCBI Taxonomy" id="6954"/>
    <lineage>
        <taxon>Eukaryota</taxon>
        <taxon>Metazoa</taxon>
        <taxon>Ecdysozoa</taxon>
        <taxon>Arthropoda</taxon>
        <taxon>Chelicerata</taxon>
        <taxon>Arachnida</taxon>
        <taxon>Acari</taxon>
        <taxon>Acariformes</taxon>
        <taxon>Sarcoptiformes</taxon>
        <taxon>Astigmata</taxon>
        <taxon>Psoroptidia</taxon>
        <taxon>Analgoidea</taxon>
        <taxon>Pyroglyphidae</taxon>
        <taxon>Dermatophagoidinae</taxon>
        <taxon>Dermatophagoides</taxon>
    </lineage>
</organism>
<feature type="transmembrane region" description="Helical" evidence="6">
    <location>
        <begin position="64"/>
        <end position="84"/>
    </location>
</feature>
<dbReference type="Gene3D" id="2.170.140.10">
    <property type="entry name" value="Chitin binding domain"/>
    <property type="match status" value="1"/>
</dbReference>
<evidence type="ECO:0000256" key="5">
    <source>
        <dbReference type="ARBA" id="ARBA00023180"/>
    </source>
</evidence>
<evidence type="ECO:0000256" key="1">
    <source>
        <dbReference type="ARBA" id="ARBA00022669"/>
    </source>
</evidence>
<dbReference type="AlphaFoldDB" id="A0A922I5Y8"/>
<dbReference type="SUPFAM" id="SSF57625">
    <property type="entry name" value="Invertebrate chitin-binding proteins"/>
    <property type="match status" value="1"/>
</dbReference>
<dbReference type="GO" id="GO:0005576">
    <property type="term" value="C:extracellular region"/>
    <property type="evidence" value="ECO:0007669"/>
    <property type="project" value="InterPro"/>
</dbReference>
<dbReference type="InterPro" id="IPR002557">
    <property type="entry name" value="Chitin-bd_dom"/>
</dbReference>
<proteinExistence type="predicted"/>
<evidence type="ECO:0000256" key="3">
    <source>
        <dbReference type="ARBA" id="ARBA00022737"/>
    </source>
</evidence>
<dbReference type="PANTHER" id="PTHR23301">
    <property type="entry name" value="CHITIN BINDING PERITROPHIN-A"/>
    <property type="match status" value="1"/>
</dbReference>
<evidence type="ECO:0000313" key="8">
    <source>
        <dbReference type="EMBL" id="KAH9517940.1"/>
    </source>
</evidence>
<evidence type="ECO:0000313" key="9">
    <source>
        <dbReference type="Proteomes" id="UP000790347"/>
    </source>
</evidence>